<feature type="non-terminal residue" evidence="1">
    <location>
        <position position="167"/>
    </location>
</feature>
<protein>
    <submittedName>
        <fullName evidence="1">Uncharacterized protein</fullName>
    </submittedName>
</protein>
<gene>
    <name evidence="1" type="ORF">S01H1_64768</name>
</gene>
<dbReference type="EMBL" id="BARS01042710">
    <property type="protein sequence ID" value="GAG31729.1"/>
    <property type="molecule type" value="Genomic_DNA"/>
</dbReference>
<dbReference type="AlphaFoldDB" id="X0WL72"/>
<organism evidence="1">
    <name type="scientific">marine sediment metagenome</name>
    <dbReference type="NCBI Taxonomy" id="412755"/>
    <lineage>
        <taxon>unclassified sequences</taxon>
        <taxon>metagenomes</taxon>
        <taxon>ecological metagenomes</taxon>
    </lineage>
</organism>
<name>X0WL72_9ZZZZ</name>
<reference evidence="1" key="1">
    <citation type="journal article" date="2014" name="Front. Microbiol.">
        <title>High frequency of phylogenetically diverse reductive dehalogenase-homologous genes in deep subseafloor sedimentary metagenomes.</title>
        <authorList>
            <person name="Kawai M."/>
            <person name="Futagami T."/>
            <person name="Toyoda A."/>
            <person name="Takaki Y."/>
            <person name="Nishi S."/>
            <person name="Hori S."/>
            <person name="Arai W."/>
            <person name="Tsubouchi T."/>
            <person name="Morono Y."/>
            <person name="Uchiyama I."/>
            <person name="Ito T."/>
            <person name="Fujiyama A."/>
            <person name="Inagaki F."/>
            <person name="Takami H."/>
        </authorList>
    </citation>
    <scope>NUCLEOTIDE SEQUENCE</scope>
    <source>
        <strain evidence="1">Expedition CK06-06</strain>
    </source>
</reference>
<comment type="caution">
    <text evidence="1">The sequence shown here is derived from an EMBL/GenBank/DDBJ whole genome shotgun (WGS) entry which is preliminary data.</text>
</comment>
<sequence>MDFSGFENMSPNQRRAAFMKANGDDCIIDENQCWFIFENGSCMERNILGAFKQAFTAANTDDSRLIKETLRLRLYYAQRKLGAAIRIFESTKEDLESRANDAFAAATYPPTDDEVQKLYDAKTEVEKFQTKVEAVELELNPPSPPAQQQLIDPAVRAKAQATLETIR</sequence>
<proteinExistence type="predicted"/>
<accession>X0WL72</accession>
<evidence type="ECO:0000313" key="1">
    <source>
        <dbReference type="EMBL" id="GAG31729.1"/>
    </source>
</evidence>